<feature type="region of interest" description="Disordered" evidence="1">
    <location>
        <begin position="405"/>
        <end position="470"/>
    </location>
</feature>
<proteinExistence type="predicted"/>
<protein>
    <submittedName>
        <fullName evidence="2">Uncharacterized protein</fullName>
    </submittedName>
</protein>
<evidence type="ECO:0000256" key="1">
    <source>
        <dbReference type="SAM" id="MobiDB-lite"/>
    </source>
</evidence>
<dbReference type="AlphaFoldDB" id="A0AAE9IW20"/>
<gene>
    <name evidence="2" type="ORF">L3Y34_019515</name>
</gene>
<reference evidence="2 3" key="1">
    <citation type="submission" date="2022-05" db="EMBL/GenBank/DDBJ databases">
        <title>Chromosome-level reference genomes for two strains of Caenorhabditis briggsae: an improved platform for comparative genomics.</title>
        <authorList>
            <person name="Stevens L."/>
            <person name="Andersen E.C."/>
        </authorList>
    </citation>
    <scope>NUCLEOTIDE SEQUENCE [LARGE SCALE GENOMIC DNA]</scope>
    <source>
        <strain evidence="2">QX1410_ONT</strain>
        <tissue evidence="2">Whole-organism</tissue>
    </source>
</reference>
<accession>A0AAE9IW20</accession>
<feature type="compositionally biased region" description="Basic residues" evidence="1">
    <location>
        <begin position="657"/>
        <end position="668"/>
    </location>
</feature>
<feature type="compositionally biased region" description="Basic and acidic residues" evidence="1">
    <location>
        <begin position="416"/>
        <end position="429"/>
    </location>
</feature>
<sequence>MDDEEEAPVEVITVDSDSDTGGTITIRSDNKNMIRQRPPSPIPTLEESFQLMAERFKYLEEKIKVEKCPYNTFCISCLAVKRAYNHGCLQTPWKEAFENAFLGVSMLNSTFVDHCWDVSAQSAGPDAVYEKRKVKLMRTCVRDEDAYDAQEMNIAYRVDSAQDTSHAFNNIEVPISKKDNDQMIHRYLQTYERLQWLKHSDIPMTKPMSRGPKVTEYMFCIFCYKLHHIDAEECPSKENEREAVRQLHAKSSGISMLNKEVVEAMLEFFDKKHEYHLKLKNKKGPFIDSPQEEKPGSGKPVTDAEMQKAFNQIHKSLMMQNGPIDKNRKDYCFQCSLPRNCQCPNGPALKQATQKFWEITEDIQVMDGDLKKRCADFALYEAGIHEKNVEAIQLSESLRDFAKEMDSSEYVSSDEETMKRDKKKSERRIAIQGPPDDISSDDNADECAPSTSNQSFHRYRRSIPGPSDPDIEIVDEYSDHDELADEKEAVSNVEAETSFRKILIVLNEMDIGAPTISWNRFCKNYRTLYSQNYPGPRNEADIFAKNAFRKIRNRFEAMNKDTLKLFNGFTFVNTIKYVNLCEIDKLRQSKTKKDRKTESDQEADPGDDGDDEKEEEGITIDSDDNDEVNPAEPMKRKVGRPQGWRKSRTNQGPVVRLRGRRRPRCLKTKKADEPPKKKKSKNIIGGRGSR</sequence>
<dbReference type="EMBL" id="CP090892">
    <property type="protein sequence ID" value="ULU08386.1"/>
    <property type="molecule type" value="Genomic_DNA"/>
</dbReference>
<organism evidence="2 3">
    <name type="scientific">Caenorhabditis briggsae</name>
    <dbReference type="NCBI Taxonomy" id="6238"/>
    <lineage>
        <taxon>Eukaryota</taxon>
        <taxon>Metazoa</taxon>
        <taxon>Ecdysozoa</taxon>
        <taxon>Nematoda</taxon>
        <taxon>Chromadorea</taxon>
        <taxon>Rhabditida</taxon>
        <taxon>Rhabditina</taxon>
        <taxon>Rhabditomorpha</taxon>
        <taxon>Rhabditoidea</taxon>
        <taxon>Rhabditidae</taxon>
        <taxon>Peloderinae</taxon>
        <taxon>Caenorhabditis</taxon>
    </lineage>
</organism>
<evidence type="ECO:0000313" key="2">
    <source>
        <dbReference type="EMBL" id="ULU08386.1"/>
    </source>
</evidence>
<feature type="region of interest" description="Disordered" evidence="1">
    <location>
        <begin position="588"/>
        <end position="690"/>
    </location>
</feature>
<feature type="compositionally biased region" description="Acidic residues" evidence="1">
    <location>
        <begin position="600"/>
        <end position="629"/>
    </location>
</feature>
<dbReference type="Proteomes" id="UP000827892">
    <property type="component" value="Chromosome II"/>
</dbReference>
<evidence type="ECO:0000313" key="3">
    <source>
        <dbReference type="Proteomes" id="UP000827892"/>
    </source>
</evidence>
<feature type="region of interest" description="Disordered" evidence="1">
    <location>
        <begin position="283"/>
        <end position="302"/>
    </location>
</feature>
<feature type="compositionally biased region" description="Basic residues" evidence="1">
    <location>
        <begin position="636"/>
        <end position="648"/>
    </location>
</feature>
<name>A0AAE9IW20_CAEBR</name>